<reference evidence="1" key="1">
    <citation type="submission" date="2021-05" db="EMBL/GenBank/DDBJ databases">
        <title>Complete genome sequence of the cellulolytic planctomycete Telmatocola sphagniphila SP2T and characterization of the first cellulase from planctomycetes.</title>
        <authorList>
            <person name="Rakitin A.L."/>
            <person name="Beletsky A.V."/>
            <person name="Naumoff D.G."/>
            <person name="Kulichevskaya I.S."/>
            <person name="Mardanov A.V."/>
            <person name="Ravin N.V."/>
            <person name="Dedysh S.N."/>
        </authorList>
    </citation>
    <scope>NUCLEOTIDE SEQUENCE</scope>
    <source>
        <strain evidence="1">SP2T</strain>
    </source>
</reference>
<name>A0A8E6B4Y6_9BACT</name>
<accession>A0A8E6B4Y6</accession>
<dbReference type="AlphaFoldDB" id="A0A8E6B4Y6"/>
<dbReference type="KEGG" id="tsph:KIH39_24755"/>
<evidence type="ECO:0000313" key="2">
    <source>
        <dbReference type="Proteomes" id="UP000676194"/>
    </source>
</evidence>
<dbReference type="RefSeq" id="WP_213496557.1">
    <property type="nucleotide sequence ID" value="NZ_CP074694.1"/>
</dbReference>
<dbReference type="SUPFAM" id="SSF53474">
    <property type="entry name" value="alpha/beta-Hydrolases"/>
    <property type="match status" value="1"/>
</dbReference>
<keyword evidence="2" id="KW-1185">Reference proteome</keyword>
<sequence>MAWSTLAISEKALLIYEPPIAARSGVLFLLDESPPPFLDPDFRSFVEASPYLWFFAFPEKSWWSSRFVPGFHPNRTPEGFILGDCLEEFRKRLLGGSILLAGVGCGGQAVLRCCFQDPTRFPAVAVIDAAVDLFEVYGQGFTLDSIYPSQEHLRQQSPYLFLQNYPYPESVWLAVSPDSFWHRGNDRLLEKLKVLGVSCELELFSGLPSEAGWFQKPLKDSFQKFLDHHLSQPARLHLL</sequence>
<gene>
    <name evidence="1" type="ORF">KIH39_24755</name>
</gene>
<evidence type="ECO:0000313" key="1">
    <source>
        <dbReference type="EMBL" id="QVL32007.1"/>
    </source>
</evidence>
<dbReference type="EMBL" id="CP074694">
    <property type="protein sequence ID" value="QVL32007.1"/>
    <property type="molecule type" value="Genomic_DNA"/>
</dbReference>
<dbReference type="InterPro" id="IPR029058">
    <property type="entry name" value="AB_hydrolase_fold"/>
</dbReference>
<protein>
    <submittedName>
        <fullName evidence="1">Uncharacterized protein</fullName>
    </submittedName>
</protein>
<dbReference type="Proteomes" id="UP000676194">
    <property type="component" value="Chromosome"/>
</dbReference>
<dbReference type="Gene3D" id="3.40.50.1820">
    <property type="entry name" value="alpha/beta hydrolase"/>
    <property type="match status" value="1"/>
</dbReference>
<proteinExistence type="predicted"/>
<organism evidence="1 2">
    <name type="scientific">Telmatocola sphagniphila</name>
    <dbReference type="NCBI Taxonomy" id="1123043"/>
    <lineage>
        <taxon>Bacteria</taxon>
        <taxon>Pseudomonadati</taxon>
        <taxon>Planctomycetota</taxon>
        <taxon>Planctomycetia</taxon>
        <taxon>Gemmatales</taxon>
        <taxon>Gemmataceae</taxon>
    </lineage>
</organism>